<keyword evidence="1" id="KW-1185">Reference proteome</keyword>
<protein>
    <submittedName>
        <fullName evidence="2">Uncharacterized protein</fullName>
    </submittedName>
</protein>
<dbReference type="Proteomes" id="UP000095281">
    <property type="component" value="Unplaced"/>
</dbReference>
<name>A0A1I8BDU1_MELHA</name>
<evidence type="ECO:0000313" key="1">
    <source>
        <dbReference type="Proteomes" id="UP000095281"/>
    </source>
</evidence>
<accession>A0A1I8BDU1</accession>
<dbReference type="AlphaFoldDB" id="A0A1I8BDU1"/>
<evidence type="ECO:0000313" key="2">
    <source>
        <dbReference type="WBParaSite" id="MhA1_Contig2093.frz3.gene1"/>
    </source>
</evidence>
<organism evidence="1 2">
    <name type="scientific">Meloidogyne hapla</name>
    <name type="common">Root-knot nematode worm</name>
    <dbReference type="NCBI Taxonomy" id="6305"/>
    <lineage>
        <taxon>Eukaryota</taxon>
        <taxon>Metazoa</taxon>
        <taxon>Ecdysozoa</taxon>
        <taxon>Nematoda</taxon>
        <taxon>Chromadorea</taxon>
        <taxon>Rhabditida</taxon>
        <taxon>Tylenchina</taxon>
        <taxon>Tylenchomorpha</taxon>
        <taxon>Tylenchoidea</taxon>
        <taxon>Meloidogynidae</taxon>
        <taxon>Meloidogyninae</taxon>
        <taxon>Meloidogyne</taxon>
    </lineage>
</organism>
<dbReference type="WBParaSite" id="MhA1_Contig2093.frz3.gene1">
    <property type="protein sequence ID" value="MhA1_Contig2093.frz3.gene1"/>
    <property type="gene ID" value="MhA1_Contig2093.frz3.gene1"/>
</dbReference>
<proteinExistence type="predicted"/>
<sequence length="217" mass="26229">MPYSISHLHLNFFSILFSNKACISKEDQVLIERQYFQKYFGEKFVEDIGQIKLEFFEDLYSLIEPKERNLLDNDKKKLINKLLEVFETRLRRTRILLNQQFMDNTLRNEIIRFNEEGKLISKLSNKKWQNFNLYEINQFYVEVERNKVNKFVDKDKKGKKIKIDEGKDELKGYLDNIYYLDDETIAKRKEAIQWIDIQVKTWLNKQCNSVGIEYKGK</sequence>
<reference evidence="2" key="1">
    <citation type="submission" date="2016-11" db="UniProtKB">
        <authorList>
            <consortium name="WormBaseParasite"/>
        </authorList>
    </citation>
    <scope>IDENTIFICATION</scope>
</reference>